<organism evidence="6 7">
    <name type="scientific">Zygosaccharomyces bailii (strain CLIB 213 / ATCC 58445 / CBS 680 / BCRC 21525 / NBRC 1098 / NCYC 1416 / NRRL Y-2227)</name>
    <dbReference type="NCBI Taxonomy" id="1333698"/>
    <lineage>
        <taxon>Eukaryota</taxon>
        <taxon>Fungi</taxon>
        <taxon>Dikarya</taxon>
        <taxon>Ascomycota</taxon>
        <taxon>Saccharomycotina</taxon>
        <taxon>Saccharomycetes</taxon>
        <taxon>Saccharomycetales</taxon>
        <taxon>Saccharomycetaceae</taxon>
        <taxon>Zygosaccharomyces</taxon>
    </lineage>
</organism>
<evidence type="ECO:0000256" key="4">
    <source>
        <dbReference type="SAM" id="Phobius"/>
    </source>
</evidence>
<feature type="transmembrane region" description="Helical" evidence="4">
    <location>
        <begin position="65"/>
        <end position="91"/>
    </location>
</feature>
<sequence length="479" mass="53300">MSANTTLEPVSNYRGTDGYTPMVPSASQTDSPVTHVITRTLNSSQTATNLELQDMVGSQKFTSGYTIGLAIGLPVGLFFLGLIMFLCLSRLRKKSTLARRRMVGSAPISSNGRSHRGWFTGLTYGCDRKEQDIFAPEKRLPLADSSTIQYRVSKPNPHHILTPKAPVCRDGLTTLEGMSVRNDVDTLLYTKPPNIYHIRSEVPSTNTLPTDAPSLSSSSPNNRPRPPNLDLPLHKWRYESPLSSWFLRNSTYLGDEEEQINGNGTIVTPTVQLKQLKILSRINKNYADGSQLMENEKSPILEKTMREDESEDEPELYPPSGIEVARKPSLVVYGTVNSGATTSHPSSKSKTKVKKQRKERRQSKLGHHLQEVSEHKPLPLTPEKVSIKAKSEKLEVGLVYRVIQEYQGCLADEIDIAVGEFVLILATHTDGWCLVEKCTEEGTSKSFMKTDERSLVDANDKNYLNNDRGIVPGDCLDEL</sequence>
<feature type="region of interest" description="Disordered" evidence="3">
    <location>
        <begin position="200"/>
        <end position="228"/>
    </location>
</feature>
<evidence type="ECO:0000256" key="1">
    <source>
        <dbReference type="ARBA" id="ARBA00022443"/>
    </source>
</evidence>
<keyword evidence="4" id="KW-0472">Membrane</keyword>
<dbReference type="SUPFAM" id="SSF50044">
    <property type="entry name" value="SH3-domain"/>
    <property type="match status" value="1"/>
</dbReference>
<dbReference type="InterPro" id="IPR036028">
    <property type="entry name" value="SH3-like_dom_sf"/>
</dbReference>
<keyword evidence="7" id="KW-1185">Reference proteome</keyword>
<dbReference type="PROSITE" id="PS50002">
    <property type="entry name" value="SH3"/>
    <property type="match status" value="1"/>
</dbReference>
<feature type="region of interest" description="Disordered" evidence="3">
    <location>
        <begin position="336"/>
        <end position="376"/>
    </location>
</feature>
<keyword evidence="4" id="KW-0812">Transmembrane</keyword>
<gene>
    <name evidence="6" type="ORF">BN860_01728g</name>
</gene>
<feature type="compositionally biased region" description="Low complexity" evidence="3">
    <location>
        <begin position="207"/>
        <end position="222"/>
    </location>
</feature>
<dbReference type="OrthoDB" id="5340910at2759"/>
<accession>A0A8J2TBH8</accession>
<dbReference type="Gene3D" id="2.30.30.40">
    <property type="entry name" value="SH3 Domains"/>
    <property type="match status" value="1"/>
</dbReference>
<feature type="domain" description="SH3" evidence="5">
    <location>
        <begin position="395"/>
        <end position="479"/>
    </location>
</feature>
<feature type="compositionally biased region" description="Polar residues" evidence="3">
    <location>
        <begin position="336"/>
        <end position="345"/>
    </location>
</feature>
<feature type="compositionally biased region" description="Basic residues" evidence="3">
    <location>
        <begin position="347"/>
        <end position="367"/>
    </location>
</feature>
<protein>
    <submittedName>
        <fullName evidence="6">ZYBA0S14-01728g1_1</fullName>
    </submittedName>
</protein>
<evidence type="ECO:0000256" key="2">
    <source>
        <dbReference type="PROSITE-ProRule" id="PRU00192"/>
    </source>
</evidence>
<keyword evidence="4" id="KW-1133">Transmembrane helix</keyword>
<reference evidence="7" key="1">
    <citation type="journal article" date="2013" name="Genome Announc.">
        <title>Genome sequence of the food spoilage yeast Zygosaccharomyces bailii CLIB 213(T).</title>
        <authorList>
            <person name="Galeote V."/>
            <person name="Bigey F."/>
            <person name="Devillers H."/>
            <person name="Neuveglise C."/>
            <person name="Dequin S."/>
        </authorList>
    </citation>
    <scope>NUCLEOTIDE SEQUENCE [LARGE SCALE GENOMIC DNA]</scope>
    <source>
        <strain evidence="7">CLIB 213 / ATCC 58445 / CBS 680 / CCRC 21525 / NBRC 1098 / NCYC 1416 / NRRL Y-2227</strain>
    </source>
</reference>
<evidence type="ECO:0000313" key="6">
    <source>
        <dbReference type="EMBL" id="CDF91813.1"/>
    </source>
</evidence>
<name>A0A8J2TBH8_ZYGB2</name>
<dbReference type="AlphaFoldDB" id="A0A8J2TBH8"/>
<keyword evidence="1 2" id="KW-0728">SH3 domain</keyword>
<proteinExistence type="predicted"/>
<dbReference type="InterPro" id="IPR001452">
    <property type="entry name" value="SH3_domain"/>
</dbReference>
<evidence type="ECO:0000259" key="5">
    <source>
        <dbReference type="PROSITE" id="PS50002"/>
    </source>
</evidence>
<dbReference type="EMBL" id="HG316467">
    <property type="protein sequence ID" value="CDF91813.1"/>
    <property type="molecule type" value="Genomic_DNA"/>
</dbReference>
<evidence type="ECO:0000313" key="7">
    <source>
        <dbReference type="Proteomes" id="UP000019375"/>
    </source>
</evidence>
<evidence type="ECO:0000256" key="3">
    <source>
        <dbReference type="SAM" id="MobiDB-lite"/>
    </source>
</evidence>
<dbReference type="Proteomes" id="UP000019375">
    <property type="component" value="Unassembled WGS sequence"/>
</dbReference>